<organism evidence="18 19">
    <name type="scientific">Kocuria soli</name>
    <dbReference type="NCBI Taxonomy" id="2485125"/>
    <lineage>
        <taxon>Bacteria</taxon>
        <taxon>Bacillati</taxon>
        <taxon>Actinomycetota</taxon>
        <taxon>Actinomycetes</taxon>
        <taxon>Micrococcales</taxon>
        <taxon>Micrococcaceae</taxon>
        <taxon>Kocuria</taxon>
    </lineage>
</organism>
<feature type="binding site" evidence="14">
    <location>
        <begin position="210"/>
        <end position="212"/>
    </location>
    <ligand>
        <name>ATP</name>
        <dbReference type="ChEBI" id="CHEBI:30616"/>
    </ligand>
</feature>
<evidence type="ECO:0000256" key="1">
    <source>
        <dbReference type="ARBA" id="ARBA00001936"/>
    </source>
</evidence>
<proteinExistence type="inferred from homology"/>
<dbReference type="Gene3D" id="3.30.1490.20">
    <property type="entry name" value="ATP-grasp fold, A domain"/>
    <property type="match status" value="1"/>
</dbReference>
<evidence type="ECO:0000256" key="8">
    <source>
        <dbReference type="ARBA" id="ARBA00022960"/>
    </source>
</evidence>
<dbReference type="GO" id="GO:0008716">
    <property type="term" value="F:D-alanine-D-alanine ligase activity"/>
    <property type="evidence" value="ECO:0007669"/>
    <property type="project" value="UniProtKB-UniRule"/>
</dbReference>
<dbReference type="NCBIfam" id="NF002528">
    <property type="entry name" value="PRK01966.1-4"/>
    <property type="match status" value="1"/>
</dbReference>
<feature type="active site" evidence="13">
    <location>
        <position position="218"/>
    </location>
</feature>
<feature type="binding site" evidence="14">
    <location>
        <begin position="251"/>
        <end position="258"/>
    </location>
    <ligand>
        <name>ATP</name>
        <dbReference type="ChEBI" id="CHEBI:30616"/>
    </ligand>
</feature>
<gene>
    <name evidence="12" type="primary">ddl</name>
    <name evidence="18" type="ORF">EDL96_07540</name>
</gene>
<comment type="catalytic activity">
    <reaction evidence="12">
        <text>2 D-alanine + ATP = D-alanyl-D-alanine + ADP + phosphate + H(+)</text>
        <dbReference type="Rhea" id="RHEA:11224"/>
        <dbReference type="ChEBI" id="CHEBI:15378"/>
        <dbReference type="ChEBI" id="CHEBI:30616"/>
        <dbReference type="ChEBI" id="CHEBI:43474"/>
        <dbReference type="ChEBI" id="CHEBI:57416"/>
        <dbReference type="ChEBI" id="CHEBI:57822"/>
        <dbReference type="ChEBI" id="CHEBI:456216"/>
        <dbReference type="EC" id="6.3.2.4"/>
    </reaction>
</comment>
<evidence type="ECO:0000256" key="2">
    <source>
        <dbReference type="ARBA" id="ARBA00010871"/>
    </source>
</evidence>
<keyword evidence="12" id="KW-0963">Cytoplasm</keyword>
<evidence type="ECO:0000256" key="6">
    <source>
        <dbReference type="ARBA" id="ARBA00022840"/>
    </source>
</evidence>
<dbReference type="InterPro" id="IPR013815">
    <property type="entry name" value="ATP_grasp_subdomain_1"/>
</dbReference>
<dbReference type="PANTHER" id="PTHR23132">
    <property type="entry name" value="D-ALANINE--D-ALANINE LIGASE"/>
    <property type="match status" value="1"/>
</dbReference>
<dbReference type="Proteomes" id="UP000270616">
    <property type="component" value="Unassembled WGS sequence"/>
</dbReference>
<dbReference type="SUPFAM" id="SSF52440">
    <property type="entry name" value="PreATP-grasp domain"/>
    <property type="match status" value="1"/>
</dbReference>
<sequence>MPTAADDSSVAASSAGVGHSGKPCVAVLFGGVSSEHSISLITARGVLGAIDRDKWDVITIGIARSGEWFLYSQEELEALLDAQTITELPVGEQRVTLPLGRRESELLVQKDNSPVSEISRFRHVDVVMPLLHGPYGEDGTLQGFLELAHVPYVGCGVTSSAIGMDKHFMKMAFESAGLEVGPYVVIRDRAWRADKNAAMAAVAELGGPVFVKPARAGSSFGITKVEDPADRAALEAAVEEARSFDPKVVVEAGIVGREIECAVLEGHGTQAPRTSMPGEIEVVDEHDFYDFEAKYVSQASARLSCPAEFPEHVIATIRERAAQAFEAIEGEGLCRADFFVTEDERVIINEVNTMPGFTPISMYPRMWAASGLEYSELIDELLTLALERPVGLR</sequence>
<keyword evidence="19" id="KW-1185">Reference proteome</keyword>
<comment type="pathway">
    <text evidence="12">Cell wall biogenesis; peptidoglycan biosynthesis.</text>
</comment>
<feature type="binding site" evidence="15">
    <location>
        <position position="352"/>
    </location>
    <ligand>
        <name>Mg(2+)</name>
        <dbReference type="ChEBI" id="CHEBI:18420"/>
        <label>2</label>
    </ligand>
</feature>
<feature type="active site" evidence="13">
    <location>
        <position position="361"/>
    </location>
</feature>
<accession>A0A3N3ZPW9</accession>
<name>A0A3N3ZPW9_9MICC</name>
<feature type="binding site" evidence="14">
    <location>
        <position position="166"/>
    </location>
    <ligand>
        <name>ATP</name>
        <dbReference type="ChEBI" id="CHEBI:30616"/>
    </ligand>
</feature>
<dbReference type="GO" id="GO:0005829">
    <property type="term" value="C:cytosol"/>
    <property type="evidence" value="ECO:0007669"/>
    <property type="project" value="TreeGrafter"/>
</dbReference>
<dbReference type="GO" id="GO:0071555">
    <property type="term" value="P:cell wall organization"/>
    <property type="evidence" value="ECO:0007669"/>
    <property type="project" value="UniProtKB-KW"/>
</dbReference>
<dbReference type="InterPro" id="IPR005905">
    <property type="entry name" value="D_ala_D_ala"/>
</dbReference>
<evidence type="ECO:0000256" key="13">
    <source>
        <dbReference type="PIRSR" id="PIRSR039102-1"/>
    </source>
</evidence>
<feature type="binding site" evidence="15">
    <location>
        <position position="337"/>
    </location>
    <ligand>
        <name>Mg(2+)</name>
        <dbReference type="ChEBI" id="CHEBI:18420"/>
        <label>1</label>
    </ligand>
</feature>
<dbReference type="Gene3D" id="3.40.50.20">
    <property type="match status" value="1"/>
</dbReference>
<dbReference type="FunFam" id="3.30.470.20:FF:000008">
    <property type="entry name" value="D-alanine--D-alanine ligase"/>
    <property type="match status" value="1"/>
</dbReference>
<feature type="binding site" evidence="14">
    <location>
        <begin position="349"/>
        <end position="350"/>
    </location>
    <ligand>
        <name>ATP</name>
        <dbReference type="ChEBI" id="CHEBI:30616"/>
    </ligand>
</feature>
<evidence type="ECO:0000313" key="18">
    <source>
        <dbReference type="EMBL" id="ROZ63086.1"/>
    </source>
</evidence>
<dbReference type="GO" id="GO:0046872">
    <property type="term" value="F:metal ion binding"/>
    <property type="evidence" value="ECO:0007669"/>
    <property type="project" value="UniProtKB-KW"/>
</dbReference>
<keyword evidence="10 15" id="KW-0464">Manganese</keyword>
<evidence type="ECO:0000256" key="5">
    <source>
        <dbReference type="ARBA" id="ARBA00022741"/>
    </source>
</evidence>
<feature type="binding site" evidence="15">
    <location>
        <position position="350"/>
    </location>
    <ligand>
        <name>Mg(2+)</name>
        <dbReference type="ChEBI" id="CHEBI:18420"/>
        <label>1</label>
    </ligand>
</feature>
<comment type="similarity">
    <text evidence="2 12">Belongs to the D-alanine--D-alanine ligase family.</text>
</comment>
<dbReference type="SUPFAM" id="SSF56059">
    <property type="entry name" value="Glutathione synthetase ATP-binding domain-like"/>
    <property type="match status" value="1"/>
</dbReference>
<evidence type="ECO:0000259" key="17">
    <source>
        <dbReference type="PROSITE" id="PS50975"/>
    </source>
</evidence>
<comment type="function">
    <text evidence="12">Cell wall formation.</text>
</comment>
<dbReference type="EMBL" id="RKMF01000009">
    <property type="protein sequence ID" value="ROZ63086.1"/>
    <property type="molecule type" value="Genomic_DNA"/>
</dbReference>
<dbReference type="PROSITE" id="PS00844">
    <property type="entry name" value="DALA_DALA_LIGASE_2"/>
    <property type="match status" value="1"/>
</dbReference>
<keyword evidence="8 12" id="KW-0133">Cell shape</keyword>
<evidence type="ECO:0000313" key="19">
    <source>
        <dbReference type="Proteomes" id="UP000270616"/>
    </source>
</evidence>
<keyword evidence="9 12" id="KW-0573">Peptidoglycan synthesis</keyword>
<feature type="binding site" evidence="14">
    <location>
        <begin position="218"/>
        <end position="219"/>
    </location>
    <ligand>
        <name>ATP</name>
        <dbReference type="ChEBI" id="CHEBI:30616"/>
    </ligand>
</feature>
<dbReference type="AlphaFoldDB" id="A0A3N3ZPW9"/>
<comment type="cofactor">
    <cofactor evidence="15">
        <name>Mg(2+)</name>
        <dbReference type="ChEBI" id="CHEBI:18420"/>
    </cofactor>
    <cofactor evidence="15">
        <name>Mn(2+)</name>
        <dbReference type="ChEBI" id="CHEBI:29035"/>
    </cofactor>
    <text evidence="15">Binds 2 magnesium or manganese ions per subunit.</text>
</comment>
<keyword evidence="4 15" id="KW-0479">Metal-binding</keyword>
<dbReference type="InterPro" id="IPR000291">
    <property type="entry name" value="D-Ala_lig_Van_CS"/>
</dbReference>
<dbReference type="InterPro" id="IPR016185">
    <property type="entry name" value="PreATP-grasp_dom_sf"/>
</dbReference>
<dbReference type="GO" id="GO:0009252">
    <property type="term" value="P:peptidoglycan biosynthetic process"/>
    <property type="evidence" value="ECO:0007669"/>
    <property type="project" value="UniProtKB-UniRule"/>
</dbReference>
<dbReference type="PANTHER" id="PTHR23132:SF25">
    <property type="entry name" value="D-ALANINE--D-ALANINE LIGASE A"/>
    <property type="match status" value="1"/>
</dbReference>
<evidence type="ECO:0000256" key="11">
    <source>
        <dbReference type="ARBA" id="ARBA00023316"/>
    </source>
</evidence>
<dbReference type="OrthoDB" id="9813261at2"/>
<dbReference type="PROSITE" id="PS00843">
    <property type="entry name" value="DALA_DALA_LIGASE_1"/>
    <property type="match status" value="1"/>
</dbReference>
<dbReference type="PROSITE" id="PS50975">
    <property type="entry name" value="ATP_GRASP"/>
    <property type="match status" value="1"/>
</dbReference>
<evidence type="ECO:0000256" key="10">
    <source>
        <dbReference type="ARBA" id="ARBA00023211"/>
    </source>
</evidence>
<feature type="binding site" evidence="15">
    <location>
        <position position="350"/>
    </location>
    <ligand>
        <name>Mg(2+)</name>
        <dbReference type="ChEBI" id="CHEBI:18420"/>
        <label>2</label>
    </ligand>
</feature>
<dbReference type="Gene3D" id="3.30.470.20">
    <property type="entry name" value="ATP-grasp fold, B domain"/>
    <property type="match status" value="1"/>
</dbReference>
<dbReference type="InterPro" id="IPR011095">
    <property type="entry name" value="Dala_Dala_lig_C"/>
</dbReference>
<dbReference type="UniPathway" id="UPA00219"/>
<dbReference type="PIRSF" id="PIRSF039102">
    <property type="entry name" value="Ddl/VanB"/>
    <property type="match status" value="1"/>
</dbReference>
<evidence type="ECO:0000256" key="4">
    <source>
        <dbReference type="ARBA" id="ARBA00022723"/>
    </source>
</evidence>
<comment type="cofactor">
    <cofactor evidence="1">
        <name>Mn(2+)</name>
        <dbReference type="ChEBI" id="CHEBI:29035"/>
    </cofactor>
</comment>
<comment type="subcellular location">
    <subcellularLocation>
        <location evidence="12">Cytoplasm</location>
    </subcellularLocation>
</comment>
<reference evidence="18 19" key="1">
    <citation type="submission" date="2018-10" db="EMBL/GenBank/DDBJ databases">
        <title>Kocuria sp. M5W7-7, whole genome shotgun sequence.</title>
        <authorList>
            <person name="Tuo L."/>
        </authorList>
    </citation>
    <scope>NUCLEOTIDE SEQUENCE [LARGE SCALE GENOMIC DNA]</scope>
    <source>
        <strain evidence="18 19">M5W7-7</strain>
    </source>
</reference>
<feature type="active site" evidence="13">
    <location>
        <position position="35"/>
    </location>
</feature>
<evidence type="ECO:0000256" key="12">
    <source>
        <dbReference type="HAMAP-Rule" id="MF_00047"/>
    </source>
</evidence>
<dbReference type="HAMAP" id="MF_00047">
    <property type="entry name" value="Dala_Dala_lig"/>
    <property type="match status" value="1"/>
</dbReference>
<dbReference type="Pfam" id="PF07478">
    <property type="entry name" value="Dala_Dala_lig_C"/>
    <property type="match status" value="1"/>
</dbReference>
<evidence type="ECO:0000256" key="14">
    <source>
        <dbReference type="PIRSR" id="PIRSR039102-2"/>
    </source>
</evidence>
<evidence type="ECO:0000256" key="7">
    <source>
        <dbReference type="ARBA" id="ARBA00022842"/>
    </source>
</evidence>
<keyword evidence="7 15" id="KW-0460">Magnesium</keyword>
<dbReference type="GO" id="GO:0008360">
    <property type="term" value="P:regulation of cell shape"/>
    <property type="evidence" value="ECO:0007669"/>
    <property type="project" value="UniProtKB-KW"/>
</dbReference>
<dbReference type="InterPro" id="IPR011761">
    <property type="entry name" value="ATP-grasp"/>
</dbReference>
<dbReference type="InterPro" id="IPR011127">
    <property type="entry name" value="Dala_Dala_lig_N"/>
</dbReference>
<evidence type="ECO:0000256" key="16">
    <source>
        <dbReference type="PROSITE-ProRule" id="PRU00409"/>
    </source>
</evidence>
<dbReference type="Pfam" id="PF01820">
    <property type="entry name" value="Dala_Dala_lig_N"/>
    <property type="match status" value="1"/>
</dbReference>
<dbReference type="GO" id="GO:0005524">
    <property type="term" value="F:ATP binding"/>
    <property type="evidence" value="ECO:0007669"/>
    <property type="project" value="UniProtKB-UniRule"/>
</dbReference>
<dbReference type="NCBIfam" id="TIGR01205">
    <property type="entry name" value="D_ala_D_alaTIGR"/>
    <property type="match status" value="1"/>
</dbReference>
<keyword evidence="3 12" id="KW-0436">Ligase</keyword>
<evidence type="ECO:0000256" key="3">
    <source>
        <dbReference type="ARBA" id="ARBA00022598"/>
    </source>
</evidence>
<keyword evidence="5 14" id="KW-0547">Nucleotide-binding</keyword>
<keyword evidence="6 16" id="KW-0067">ATP-binding</keyword>
<dbReference type="EC" id="6.3.2.4" evidence="12"/>
<evidence type="ECO:0000256" key="9">
    <source>
        <dbReference type="ARBA" id="ARBA00022984"/>
    </source>
</evidence>
<feature type="domain" description="ATP-grasp" evidence="17">
    <location>
        <begin position="170"/>
        <end position="383"/>
    </location>
</feature>
<evidence type="ECO:0000256" key="15">
    <source>
        <dbReference type="PIRSR" id="PIRSR039102-3"/>
    </source>
</evidence>
<keyword evidence="11 12" id="KW-0961">Cell wall biogenesis/degradation</keyword>
<protein>
    <recommendedName>
        <fullName evidence="12">D-alanine--D-alanine ligase</fullName>
        <ecNumber evidence="12">6.3.2.4</ecNumber>
    </recommendedName>
    <alternativeName>
        <fullName evidence="12">D-Ala-D-Ala ligase</fullName>
    </alternativeName>
    <alternativeName>
        <fullName evidence="12">D-alanylalanine synthetase</fullName>
    </alternativeName>
</protein>
<comment type="caution">
    <text evidence="18">The sequence shown here is derived from an EMBL/GenBank/DDBJ whole genome shotgun (WGS) entry which is preliminary data.</text>
</comment>